<sequence>MSKLNILIQAIRILKNWPIYLADYFNIIRRPVVVYKARSGIMCAVRSGTNDRVIFNQVWLERTHAPADFEIKNNDLVIDIGAHIGLFSIFAASRAKNGRVYAFEPAPDNFQMLEKNIGLNNLSNIVPVNQAVAGKGGVRDFILYKKSAAAHSFVFSKTEERDIIKVKTVSLDEIVKKNNIEKIDVLKMDCEGAEYEILFNASPETLAMVKSISMEYHEYENRKVSELKAFLEKNGFRIRIKFSGDSMLYAIRIAMP</sequence>
<dbReference type="Gene3D" id="3.40.50.150">
    <property type="entry name" value="Vaccinia Virus protein VP39"/>
    <property type="match status" value="1"/>
</dbReference>
<dbReference type="InterPro" id="IPR029063">
    <property type="entry name" value="SAM-dependent_MTases_sf"/>
</dbReference>
<proteinExistence type="predicted"/>
<comment type="caution">
    <text evidence="2">The sequence shown here is derived from an EMBL/GenBank/DDBJ whole genome shotgun (WGS) entry which is preliminary data.</text>
</comment>
<dbReference type="PANTHER" id="PTHR34203:SF15">
    <property type="entry name" value="SLL1173 PROTEIN"/>
    <property type="match status" value="1"/>
</dbReference>
<evidence type="ECO:0000313" key="2">
    <source>
        <dbReference type="EMBL" id="OGG40917.1"/>
    </source>
</evidence>
<name>A0A1F6BWM4_9BACT</name>
<dbReference type="Pfam" id="PF05050">
    <property type="entry name" value="Methyltransf_21"/>
    <property type="match status" value="1"/>
</dbReference>
<protein>
    <recommendedName>
        <fullName evidence="1">Methyltransferase FkbM domain-containing protein</fullName>
    </recommendedName>
</protein>
<dbReference type="PANTHER" id="PTHR34203">
    <property type="entry name" value="METHYLTRANSFERASE, FKBM FAMILY PROTEIN"/>
    <property type="match status" value="1"/>
</dbReference>
<feature type="domain" description="Methyltransferase FkbM" evidence="1">
    <location>
        <begin position="79"/>
        <end position="238"/>
    </location>
</feature>
<evidence type="ECO:0000313" key="3">
    <source>
        <dbReference type="Proteomes" id="UP000176996"/>
    </source>
</evidence>
<dbReference type="EMBL" id="MFKK01000017">
    <property type="protein sequence ID" value="OGG40917.1"/>
    <property type="molecule type" value="Genomic_DNA"/>
</dbReference>
<dbReference type="InterPro" id="IPR052514">
    <property type="entry name" value="SAM-dependent_MTase"/>
</dbReference>
<gene>
    <name evidence="2" type="ORF">A3A21_01445</name>
</gene>
<dbReference type="InterPro" id="IPR006342">
    <property type="entry name" value="FkbM_mtfrase"/>
</dbReference>
<organism evidence="2 3">
    <name type="scientific">Candidatus Jorgensenbacteria bacterium RIFCSPLOWO2_01_FULL_45_25b</name>
    <dbReference type="NCBI Taxonomy" id="1798471"/>
    <lineage>
        <taxon>Bacteria</taxon>
        <taxon>Candidatus Joergenseniibacteriota</taxon>
    </lineage>
</organism>
<accession>A0A1F6BWM4</accession>
<reference evidence="2 3" key="1">
    <citation type="journal article" date="2016" name="Nat. Commun.">
        <title>Thousands of microbial genomes shed light on interconnected biogeochemical processes in an aquifer system.</title>
        <authorList>
            <person name="Anantharaman K."/>
            <person name="Brown C.T."/>
            <person name="Hug L.A."/>
            <person name="Sharon I."/>
            <person name="Castelle C.J."/>
            <person name="Probst A.J."/>
            <person name="Thomas B.C."/>
            <person name="Singh A."/>
            <person name="Wilkins M.J."/>
            <person name="Karaoz U."/>
            <person name="Brodie E.L."/>
            <person name="Williams K.H."/>
            <person name="Hubbard S.S."/>
            <person name="Banfield J.F."/>
        </authorList>
    </citation>
    <scope>NUCLEOTIDE SEQUENCE [LARGE SCALE GENOMIC DNA]</scope>
</reference>
<dbReference type="STRING" id="1798471.A3A21_01445"/>
<dbReference type="Proteomes" id="UP000176996">
    <property type="component" value="Unassembled WGS sequence"/>
</dbReference>
<dbReference type="AlphaFoldDB" id="A0A1F6BWM4"/>
<dbReference type="SUPFAM" id="SSF53335">
    <property type="entry name" value="S-adenosyl-L-methionine-dependent methyltransferases"/>
    <property type="match status" value="1"/>
</dbReference>
<evidence type="ECO:0000259" key="1">
    <source>
        <dbReference type="Pfam" id="PF05050"/>
    </source>
</evidence>
<dbReference type="NCBIfam" id="TIGR01444">
    <property type="entry name" value="fkbM_fam"/>
    <property type="match status" value="1"/>
</dbReference>